<dbReference type="EC" id="2.3.1.-" evidence="2"/>
<protein>
    <submittedName>
        <fullName evidence="2">GNAT family N-acetyltransferase</fullName>
        <ecNumber evidence="2">2.3.1.-</ecNumber>
    </submittedName>
</protein>
<dbReference type="InterPro" id="IPR000182">
    <property type="entry name" value="GNAT_dom"/>
</dbReference>
<organism evidence="2 3">
    <name type="scientific">Devosia algicola</name>
    <dbReference type="NCBI Taxonomy" id="3026418"/>
    <lineage>
        <taxon>Bacteria</taxon>
        <taxon>Pseudomonadati</taxon>
        <taxon>Pseudomonadota</taxon>
        <taxon>Alphaproteobacteria</taxon>
        <taxon>Hyphomicrobiales</taxon>
        <taxon>Devosiaceae</taxon>
        <taxon>Devosia</taxon>
    </lineage>
</organism>
<dbReference type="SUPFAM" id="SSF55729">
    <property type="entry name" value="Acyl-CoA N-acyltransferases (Nat)"/>
    <property type="match status" value="1"/>
</dbReference>
<feature type="domain" description="N-acetyltransferase" evidence="1">
    <location>
        <begin position="22"/>
        <end position="118"/>
    </location>
</feature>
<evidence type="ECO:0000313" key="3">
    <source>
        <dbReference type="Proteomes" id="UP001220530"/>
    </source>
</evidence>
<dbReference type="PROSITE" id="PS51186">
    <property type="entry name" value="GNAT"/>
    <property type="match status" value="1"/>
</dbReference>
<gene>
    <name evidence="2" type="ORF">PSQ19_04460</name>
</gene>
<keyword evidence="3" id="KW-1185">Reference proteome</keyword>
<accession>A0ABY7YQB4</accession>
<keyword evidence="2" id="KW-0808">Transferase</keyword>
<dbReference type="Proteomes" id="UP001220530">
    <property type="component" value="Chromosome"/>
</dbReference>
<evidence type="ECO:0000313" key="2">
    <source>
        <dbReference type="EMBL" id="WDR03382.1"/>
    </source>
</evidence>
<name>A0ABY7YQB4_9HYPH</name>
<evidence type="ECO:0000259" key="1">
    <source>
        <dbReference type="PROSITE" id="PS51186"/>
    </source>
</evidence>
<dbReference type="RefSeq" id="WP_282219776.1">
    <property type="nucleotide sequence ID" value="NZ_CP118246.1"/>
</dbReference>
<dbReference type="EMBL" id="CP118246">
    <property type="protein sequence ID" value="WDR03382.1"/>
    <property type="molecule type" value="Genomic_DNA"/>
</dbReference>
<dbReference type="CDD" id="cd04301">
    <property type="entry name" value="NAT_SF"/>
    <property type="match status" value="1"/>
</dbReference>
<proteinExistence type="predicted"/>
<dbReference type="Gene3D" id="3.40.630.30">
    <property type="match status" value="1"/>
</dbReference>
<dbReference type="Pfam" id="PF00583">
    <property type="entry name" value="Acetyltransf_1"/>
    <property type="match status" value="1"/>
</dbReference>
<sequence length="118" mass="13051">MTTAKFLLRLAAIDDASVLSTIGIDAWTASAFADFDDGRSDRDMLADAFFQFCRDYAHLITVAWCDDRALGWGAREHDDFRISDLWVTPSAQRQGVGAALLVKLENDIGKAGHRFAEP</sequence>
<dbReference type="InterPro" id="IPR016181">
    <property type="entry name" value="Acyl_CoA_acyltransferase"/>
</dbReference>
<reference evidence="2 3" key="1">
    <citation type="submission" date="2023-02" db="EMBL/GenBank/DDBJ databases">
        <title>Devosia algicola sp. nov., isolated from the phycosphere of marine algae.</title>
        <authorList>
            <person name="Kim J.M."/>
            <person name="Lee J.K."/>
            <person name="Choi B.J."/>
            <person name="Bayburt H."/>
            <person name="Jeon C.O."/>
        </authorList>
    </citation>
    <scope>NUCLEOTIDE SEQUENCE [LARGE SCALE GENOMIC DNA]</scope>
    <source>
        <strain evidence="2 3">G20-9</strain>
    </source>
</reference>
<keyword evidence="2" id="KW-0012">Acyltransferase</keyword>
<dbReference type="GO" id="GO:0016746">
    <property type="term" value="F:acyltransferase activity"/>
    <property type="evidence" value="ECO:0007669"/>
    <property type="project" value="UniProtKB-KW"/>
</dbReference>